<accession>A0ACC2F4K2</accession>
<gene>
    <name evidence="1" type="ORF">DPEC_G00338420</name>
</gene>
<dbReference type="Proteomes" id="UP001157502">
    <property type="component" value="Chromosome 34"/>
</dbReference>
<comment type="caution">
    <text evidence="1">The sequence shown here is derived from an EMBL/GenBank/DDBJ whole genome shotgun (WGS) entry which is preliminary data.</text>
</comment>
<protein>
    <submittedName>
        <fullName evidence="1">Uncharacterized protein</fullName>
    </submittedName>
</protein>
<dbReference type="EMBL" id="CM055761">
    <property type="protein sequence ID" value="KAJ7986292.1"/>
    <property type="molecule type" value="Genomic_DNA"/>
</dbReference>
<organism evidence="1 2">
    <name type="scientific">Dallia pectoralis</name>
    <name type="common">Alaska blackfish</name>
    <dbReference type="NCBI Taxonomy" id="75939"/>
    <lineage>
        <taxon>Eukaryota</taxon>
        <taxon>Metazoa</taxon>
        <taxon>Chordata</taxon>
        <taxon>Craniata</taxon>
        <taxon>Vertebrata</taxon>
        <taxon>Euteleostomi</taxon>
        <taxon>Actinopterygii</taxon>
        <taxon>Neopterygii</taxon>
        <taxon>Teleostei</taxon>
        <taxon>Protacanthopterygii</taxon>
        <taxon>Esociformes</taxon>
        <taxon>Umbridae</taxon>
        <taxon>Dallia</taxon>
    </lineage>
</organism>
<proteinExistence type="predicted"/>
<reference evidence="1" key="1">
    <citation type="submission" date="2021-05" db="EMBL/GenBank/DDBJ databases">
        <authorList>
            <person name="Pan Q."/>
            <person name="Jouanno E."/>
            <person name="Zahm M."/>
            <person name="Klopp C."/>
            <person name="Cabau C."/>
            <person name="Louis A."/>
            <person name="Berthelot C."/>
            <person name="Parey E."/>
            <person name="Roest Crollius H."/>
            <person name="Montfort J."/>
            <person name="Robinson-Rechavi M."/>
            <person name="Bouchez O."/>
            <person name="Lampietro C."/>
            <person name="Lopez Roques C."/>
            <person name="Donnadieu C."/>
            <person name="Postlethwait J."/>
            <person name="Bobe J."/>
            <person name="Dillon D."/>
            <person name="Chandos A."/>
            <person name="von Hippel F."/>
            <person name="Guiguen Y."/>
        </authorList>
    </citation>
    <scope>NUCLEOTIDE SEQUENCE</scope>
    <source>
        <strain evidence="1">YG-Jan2019</strain>
    </source>
</reference>
<sequence length="142" mass="15652">MSHRARTGLQARAEQTLNEPQTDEVSLGTRLDNLPPVLQIDRVTAHGGDCIERTKVYSRCVVWCLLPNGGRTRFNGSLPGIIERTSKMLFRLTNRVNPGSKHREASCMHTKNVKELGTGAGGERAGGLQNAFIFLHASQEIE</sequence>
<name>A0ACC2F4K2_DALPE</name>
<keyword evidence="2" id="KW-1185">Reference proteome</keyword>
<evidence type="ECO:0000313" key="2">
    <source>
        <dbReference type="Proteomes" id="UP001157502"/>
    </source>
</evidence>
<evidence type="ECO:0000313" key="1">
    <source>
        <dbReference type="EMBL" id="KAJ7986292.1"/>
    </source>
</evidence>